<dbReference type="EMBL" id="FMWP01000138">
    <property type="protein sequence ID" value="SDA03796.1"/>
    <property type="molecule type" value="Genomic_DNA"/>
</dbReference>
<keyword evidence="2" id="KW-1185">Reference proteome</keyword>
<evidence type="ECO:0000313" key="1">
    <source>
        <dbReference type="EMBL" id="SDA03796.1"/>
    </source>
</evidence>
<protein>
    <submittedName>
        <fullName evidence="1">BZ3500_MvSof-1268-A1-R1_Chr11-1g03236 protein</fullName>
    </submittedName>
</protein>
<evidence type="ECO:0000313" key="2">
    <source>
        <dbReference type="Proteomes" id="UP000249723"/>
    </source>
</evidence>
<organism evidence="1 2">
    <name type="scientific">Microbotryum saponariae</name>
    <dbReference type="NCBI Taxonomy" id="289078"/>
    <lineage>
        <taxon>Eukaryota</taxon>
        <taxon>Fungi</taxon>
        <taxon>Dikarya</taxon>
        <taxon>Basidiomycota</taxon>
        <taxon>Pucciniomycotina</taxon>
        <taxon>Microbotryomycetes</taxon>
        <taxon>Microbotryales</taxon>
        <taxon>Microbotryaceae</taxon>
        <taxon>Microbotryum</taxon>
    </lineage>
</organism>
<sequence length="80" mass="9382">MFFKRSTVYRRNSRPLLAAQNVVAESVQLGFKHSYDDIRTVACFVVRPQCSLEIRPFGVGRHRDEHRRFPYLTTHATASW</sequence>
<reference evidence="2" key="1">
    <citation type="submission" date="2016-10" db="EMBL/GenBank/DDBJ databases">
        <authorList>
            <person name="Jeantristanb JTB J.-T."/>
            <person name="Ricardo R."/>
        </authorList>
    </citation>
    <scope>NUCLEOTIDE SEQUENCE [LARGE SCALE GENOMIC DNA]</scope>
</reference>
<name>A0A2X0NEK3_9BASI</name>
<dbReference type="AlphaFoldDB" id="A0A2X0NEK3"/>
<gene>
    <name evidence="1" type="ORF">BZ3500_MVSOF-1268-A1-R1_CHR11-1G03236</name>
</gene>
<dbReference type="Proteomes" id="UP000249723">
    <property type="component" value="Unassembled WGS sequence"/>
</dbReference>
<accession>A0A2X0NEK3</accession>
<proteinExistence type="predicted"/>